<dbReference type="InterPro" id="IPR050266">
    <property type="entry name" value="AB_hydrolase_sf"/>
</dbReference>
<evidence type="ECO:0000259" key="1">
    <source>
        <dbReference type="Pfam" id="PF12697"/>
    </source>
</evidence>
<dbReference type="GO" id="GO:0016020">
    <property type="term" value="C:membrane"/>
    <property type="evidence" value="ECO:0007669"/>
    <property type="project" value="TreeGrafter"/>
</dbReference>
<protein>
    <submittedName>
        <fullName evidence="2">Dihydrolipoyllysine-residue acetyltransferase component of acetoin cleaving system</fullName>
        <ecNumber evidence="2">2.3.1.12</ecNumber>
    </submittedName>
</protein>
<dbReference type="Proteomes" id="UP000053096">
    <property type="component" value="Unassembled WGS sequence"/>
</dbReference>
<evidence type="ECO:0000313" key="2">
    <source>
        <dbReference type="EMBL" id="CUJ01960.1"/>
    </source>
</evidence>
<accession>A0A0M9IGD3</accession>
<dbReference type="AlphaFoldDB" id="A0A0M9IGD3"/>
<dbReference type="SUPFAM" id="SSF53474">
    <property type="entry name" value="alpha/beta-Hydrolases"/>
    <property type="match status" value="1"/>
</dbReference>
<reference evidence="2 3" key="1">
    <citation type="submission" date="2015-09" db="EMBL/GenBank/DDBJ databases">
        <authorList>
            <person name="Jackson K.R."/>
            <person name="Lunt B.L."/>
            <person name="Fisher J.N.B."/>
            <person name="Gardner A.V."/>
            <person name="Bailey M.E."/>
            <person name="Deus L.M."/>
            <person name="Earl A.S."/>
            <person name="Gibby P.D."/>
            <person name="Hartmann K.A."/>
            <person name="Liu J.E."/>
            <person name="Manci A.M."/>
            <person name="Nielsen D.A."/>
            <person name="Solomon M.B."/>
            <person name="Breakwell D.P."/>
            <person name="Burnett S.H."/>
            <person name="Grose J.H."/>
        </authorList>
    </citation>
    <scope>NUCLEOTIDE SEQUENCE [LARGE SCALE GENOMIC DNA]</scope>
    <source>
        <strain evidence="2 3">2789STDY5608636</strain>
    </source>
</reference>
<keyword evidence="2" id="KW-0808">Transferase</keyword>
<sequence length="252" mass="27574">MDGILTTRTVRDIPARMLRGGQGPRVLFLHGAAGLSGWPEFFQHLARSHEIWFPEHPGFGLTPESPDIGSTAELAAYYRDFLRASGPCHVIGSSFGGWLAAELATLDAENVCSLTLIGPAGLRPRVASAPPASEEAFVRKLYFDQSVAERILAESMDDTQRALQKRNRAATGRLGGSFHNPRLEAALAGLDIPALVLWGDQDQLVPAEQATLWQACLRHSEMTIFTDCGHLPHFEQPQAVARRIQAFLQQQA</sequence>
<dbReference type="PANTHER" id="PTHR43798:SF5">
    <property type="entry name" value="MONOACYLGLYCEROL LIPASE ABHD6"/>
    <property type="match status" value="1"/>
</dbReference>
<dbReference type="GO" id="GO:0046464">
    <property type="term" value="P:acylglycerol catabolic process"/>
    <property type="evidence" value="ECO:0007669"/>
    <property type="project" value="TreeGrafter"/>
</dbReference>
<dbReference type="EC" id="2.3.1.12" evidence="2"/>
<proteinExistence type="predicted"/>
<dbReference type="InterPro" id="IPR029058">
    <property type="entry name" value="AB_hydrolase_fold"/>
</dbReference>
<dbReference type="RefSeq" id="WP_131726047.1">
    <property type="nucleotide sequence ID" value="NZ_CAJGUP010000181.1"/>
</dbReference>
<dbReference type="InterPro" id="IPR000073">
    <property type="entry name" value="AB_hydrolase_1"/>
</dbReference>
<dbReference type="EMBL" id="CYTV01000010">
    <property type="protein sequence ID" value="CUJ01960.1"/>
    <property type="molecule type" value="Genomic_DNA"/>
</dbReference>
<dbReference type="PRINTS" id="PR00111">
    <property type="entry name" value="ABHYDROLASE"/>
</dbReference>
<gene>
    <name evidence="2" type="primary">acoC_3</name>
    <name evidence="2" type="ORF">ERS370011_03351</name>
</gene>
<feature type="domain" description="AB hydrolase-1" evidence="1">
    <location>
        <begin position="26"/>
        <end position="242"/>
    </location>
</feature>
<evidence type="ECO:0000313" key="3">
    <source>
        <dbReference type="Proteomes" id="UP000053096"/>
    </source>
</evidence>
<dbReference type="OrthoDB" id="5521505at2"/>
<name>A0A0M9IGD3_9BORD</name>
<dbReference type="PANTHER" id="PTHR43798">
    <property type="entry name" value="MONOACYLGLYCEROL LIPASE"/>
    <property type="match status" value="1"/>
</dbReference>
<dbReference type="Pfam" id="PF12697">
    <property type="entry name" value="Abhydrolase_6"/>
    <property type="match status" value="1"/>
</dbReference>
<organism evidence="2 3">
    <name type="scientific">Bordetella pseudohinzii</name>
    <dbReference type="NCBI Taxonomy" id="1331258"/>
    <lineage>
        <taxon>Bacteria</taxon>
        <taxon>Pseudomonadati</taxon>
        <taxon>Pseudomonadota</taxon>
        <taxon>Betaproteobacteria</taxon>
        <taxon>Burkholderiales</taxon>
        <taxon>Alcaligenaceae</taxon>
        <taxon>Bordetella</taxon>
    </lineage>
</organism>
<dbReference type="Gene3D" id="3.40.50.1820">
    <property type="entry name" value="alpha/beta hydrolase"/>
    <property type="match status" value="1"/>
</dbReference>
<keyword evidence="2" id="KW-0012">Acyltransferase</keyword>
<dbReference type="GO" id="GO:0004742">
    <property type="term" value="F:dihydrolipoyllysine-residue acetyltransferase activity"/>
    <property type="evidence" value="ECO:0007669"/>
    <property type="project" value="UniProtKB-EC"/>
</dbReference>
<dbReference type="GO" id="GO:0047372">
    <property type="term" value="F:monoacylglycerol lipase activity"/>
    <property type="evidence" value="ECO:0007669"/>
    <property type="project" value="TreeGrafter"/>
</dbReference>